<comment type="caution">
    <text evidence="2">The sequence shown here is derived from an EMBL/GenBank/DDBJ whole genome shotgun (WGS) entry which is preliminary data.</text>
</comment>
<name>A0AAD9HA17_9PEZI</name>
<reference evidence="2" key="1">
    <citation type="submission" date="2021-06" db="EMBL/GenBank/DDBJ databases">
        <title>Comparative genomics, transcriptomics and evolutionary studies reveal genomic signatures of adaptation to plant cell wall in hemibiotrophic fungi.</title>
        <authorList>
            <consortium name="DOE Joint Genome Institute"/>
            <person name="Baroncelli R."/>
            <person name="Diaz J.F."/>
            <person name="Benocci T."/>
            <person name="Peng M."/>
            <person name="Battaglia E."/>
            <person name="Haridas S."/>
            <person name="Andreopoulos W."/>
            <person name="Labutti K."/>
            <person name="Pangilinan J."/>
            <person name="Floch G.L."/>
            <person name="Makela M.R."/>
            <person name="Henrissat B."/>
            <person name="Grigoriev I.V."/>
            <person name="Crouch J.A."/>
            <person name="De Vries R.P."/>
            <person name="Sukno S.A."/>
            <person name="Thon M.R."/>
        </authorList>
    </citation>
    <scope>NUCLEOTIDE SEQUENCE</scope>
    <source>
        <strain evidence="2">MAFF235873</strain>
    </source>
</reference>
<evidence type="ECO:0000313" key="2">
    <source>
        <dbReference type="EMBL" id="KAK2024512.1"/>
    </source>
</evidence>
<feature type="chain" id="PRO_5042276999" description="Secreted protein" evidence="1">
    <location>
        <begin position="27"/>
        <end position="74"/>
    </location>
</feature>
<feature type="non-terminal residue" evidence="2">
    <location>
        <position position="74"/>
    </location>
</feature>
<evidence type="ECO:0000256" key="1">
    <source>
        <dbReference type="SAM" id="SignalP"/>
    </source>
</evidence>
<keyword evidence="3" id="KW-1185">Reference proteome</keyword>
<dbReference type="PROSITE" id="PS51257">
    <property type="entry name" value="PROKAR_LIPOPROTEIN"/>
    <property type="match status" value="1"/>
</dbReference>
<protein>
    <recommendedName>
        <fullName evidence="4">Secreted protein</fullName>
    </recommendedName>
</protein>
<organism evidence="2 3">
    <name type="scientific">Colletotrichum zoysiae</name>
    <dbReference type="NCBI Taxonomy" id="1216348"/>
    <lineage>
        <taxon>Eukaryota</taxon>
        <taxon>Fungi</taxon>
        <taxon>Dikarya</taxon>
        <taxon>Ascomycota</taxon>
        <taxon>Pezizomycotina</taxon>
        <taxon>Sordariomycetes</taxon>
        <taxon>Hypocreomycetidae</taxon>
        <taxon>Glomerellales</taxon>
        <taxon>Glomerellaceae</taxon>
        <taxon>Colletotrichum</taxon>
        <taxon>Colletotrichum graminicola species complex</taxon>
    </lineage>
</organism>
<evidence type="ECO:0008006" key="4">
    <source>
        <dbReference type="Google" id="ProtNLM"/>
    </source>
</evidence>
<gene>
    <name evidence="2" type="ORF">LX32DRAFT_643537</name>
</gene>
<dbReference type="EMBL" id="MU842962">
    <property type="protein sequence ID" value="KAK2024512.1"/>
    <property type="molecule type" value="Genomic_DNA"/>
</dbReference>
<accession>A0AAD9HA17</accession>
<keyword evidence="1" id="KW-0732">Signal</keyword>
<dbReference type="AlphaFoldDB" id="A0AAD9HA17"/>
<sequence length="74" mass="7975">MAQQSRSAYLCLVFVFVGACVAVVASRRCFPVTRVCSPCTSVMEGHLDACERSVVADYWLLLVSQGICMDGPNG</sequence>
<evidence type="ECO:0000313" key="3">
    <source>
        <dbReference type="Proteomes" id="UP001232148"/>
    </source>
</evidence>
<feature type="signal peptide" evidence="1">
    <location>
        <begin position="1"/>
        <end position="26"/>
    </location>
</feature>
<dbReference type="Proteomes" id="UP001232148">
    <property type="component" value="Unassembled WGS sequence"/>
</dbReference>
<proteinExistence type="predicted"/>